<dbReference type="InterPro" id="IPR039844">
    <property type="entry name" value="URB1"/>
</dbReference>
<evidence type="ECO:0000313" key="5">
    <source>
        <dbReference type="EMBL" id="KAK4540496.1"/>
    </source>
</evidence>
<gene>
    <name evidence="5" type="ORF">LTR36_009134</name>
</gene>
<dbReference type="InterPro" id="IPR021714">
    <property type="entry name" value="URB1_N"/>
</dbReference>
<evidence type="ECO:0000259" key="4">
    <source>
        <dbReference type="Pfam" id="PF26140"/>
    </source>
</evidence>
<dbReference type="Pfam" id="PF11707">
    <property type="entry name" value="Npa1"/>
    <property type="match status" value="1"/>
</dbReference>
<evidence type="ECO:0000259" key="3">
    <source>
        <dbReference type="Pfam" id="PF16201"/>
    </source>
</evidence>
<feature type="domain" description="URB1 N-terminal" evidence="2">
    <location>
        <begin position="103"/>
        <end position="445"/>
    </location>
</feature>
<evidence type="ECO:0000259" key="2">
    <source>
        <dbReference type="Pfam" id="PF11707"/>
    </source>
</evidence>
<proteinExistence type="predicted"/>
<evidence type="ECO:0000313" key="6">
    <source>
        <dbReference type="Proteomes" id="UP001324427"/>
    </source>
</evidence>
<evidence type="ECO:0000256" key="1">
    <source>
        <dbReference type="SAM" id="MobiDB-lite"/>
    </source>
</evidence>
<dbReference type="GO" id="GO:0000463">
    <property type="term" value="P:maturation of LSU-rRNA from tricistronic rRNA transcript (SSU-rRNA, 5.8S rRNA, LSU-rRNA)"/>
    <property type="evidence" value="ECO:0007669"/>
    <property type="project" value="TreeGrafter"/>
</dbReference>
<dbReference type="EMBL" id="JAVFHQ010000066">
    <property type="protein sequence ID" value="KAK4540496.1"/>
    <property type="molecule type" value="Genomic_DNA"/>
</dbReference>
<feature type="domain" description="URB1 central HEAT repeat" evidence="4">
    <location>
        <begin position="647"/>
        <end position="821"/>
    </location>
</feature>
<protein>
    <recommendedName>
        <fullName evidence="7">Nucleolar pre-ribosomal-associated protein 1</fullName>
    </recommendedName>
</protein>
<dbReference type="Pfam" id="PF26140">
    <property type="entry name" value="HEAT_URB1"/>
    <property type="match status" value="1"/>
</dbReference>
<dbReference type="SUPFAM" id="SSF48371">
    <property type="entry name" value="ARM repeat"/>
    <property type="match status" value="1"/>
</dbReference>
<feature type="region of interest" description="Disordered" evidence="1">
    <location>
        <begin position="1"/>
        <end position="22"/>
    </location>
</feature>
<dbReference type="GO" id="GO:0000466">
    <property type="term" value="P:maturation of 5.8S rRNA from tricistronic rRNA transcript (SSU-rRNA, 5.8S rRNA, LSU-rRNA)"/>
    <property type="evidence" value="ECO:0007669"/>
    <property type="project" value="TreeGrafter"/>
</dbReference>
<dbReference type="AlphaFoldDB" id="A0AAV9J6H9"/>
<evidence type="ECO:0008006" key="7">
    <source>
        <dbReference type="Google" id="ProtNLM"/>
    </source>
</evidence>
<dbReference type="InterPro" id="IPR032436">
    <property type="entry name" value="URB1_C"/>
</dbReference>
<name>A0AAV9J6H9_9PEZI</name>
<comment type="caution">
    <text evidence="5">The sequence shown here is derived from an EMBL/GenBank/DDBJ whole genome shotgun (WGS) entry which is preliminary data.</text>
</comment>
<dbReference type="Pfam" id="PF16201">
    <property type="entry name" value="NopRA1"/>
    <property type="match status" value="1"/>
</dbReference>
<dbReference type="InterPro" id="IPR059018">
    <property type="entry name" value="HEAT_URB1"/>
</dbReference>
<dbReference type="PANTHER" id="PTHR13500">
    <property type="entry name" value="NUCLEOLAR PRERIBOSOMAL-ASSOCIATED PROTEIN 1"/>
    <property type="match status" value="1"/>
</dbReference>
<keyword evidence="6" id="KW-1185">Reference proteome</keyword>
<sequence>MSKRSYEQDGDDRPPKRARPEHTNYQKAAIEEIQFARQLQQLLTFRQDGIQQLRNGIASFKAFLESILYHRDEDDRARQMSILREYLDTQPRDLKDAEKPFLGQLWQAWSFANQNNNDYLASQVAAILALLLRTLSSLLDFRDHGILLCRTVLLHQHLRLIKRGLNAPKHKDFVISPCLRLLTEVTCFDGGVLASEVQKRKEETLDISTLRRNLGLVRTDVPEEEARRKPSVRTLTVRYLLAHFKYLHEGAKVGLLQSRPLCIALFQHLADDPADVVNEILSVTEQNVLKDKDLQQHRSAKQTLLTSHNLERVTDVATRSHDGHPSADRAFAWLKAVCNTSSYGVLWRSGWYPAGTTKADPQNGRADSAIDLGLDSLEFYDRVDRPNVRNTILLTWIQTLRPHADPKERELALTCFESAPELVAAYFAEKNMQLEPKLSNTWIGYASFLFELIRLPVPSYLGNMNGEEDGANDGYAELPPQTNIMLENLLPRPLTHKVLTRCLNQSSDLITFFAVRLLVLAFQKLSSLQAEMRKATEMSDSHKDLWQEASGRLLTRFTERTPAMKDVIGTFRKIPDDDEHAMQREAVARLLRLYYEVTPVQALAENFDVSTALTAALARGDEGSSASEVGELRALELQHLLVVAKHSPGMRWFSKQGALKHSPIVSLLRLHVKDHQNREVRSLLWEVLGQHDLLALESELDALVASLLGKDEVSDEVWAFIDDCMSRASKQPVKYVDQLEAAASKLTEAGLDAEADADFNALPGLLVAAVAEQAPFAAKKPAVMRWAVRFLDVLSHNKKPTRTVLALRDEVLALPESRQEAADTDDDAGDLLAQVQLPKMSVIEVPHIDKPETAPTLPFTQPDTESDNHPELLRWAQKDLGVAIEDGDVEALLLCLCSKHSDVRRQAQAQLRTLMLRLRGSAVEDKDHFCMLIGEVIETFEQQCVVEDRPLPYLTGTFAVRALRVLQEPTHFIYPKLNRYLIKSPEWRIPRMPLFWLSSTVLSRPEEDDAYWKEVQWVLDWLVDGLRTQADLDVLRRGGVFEKVTALYWSPGAGKARGVVREKVVEVLYRATCVEGGSGTLMTRAGVMAWLEMVGAGGDGVAGLVKRRVLDTCEMERVREWSSVEVDHL</sequence>
<dbReference type="PANTHER" id="PTHR13500:SF0">
    <property type="entry name" value="NUCLEOLAR PRE-RIBOSOMAL-ASSOCIATED PROTEIN 1"/>
    <property type="match status" value="1"/>
</dbReference>
<organism evidence="5 6">
    <name type="scientific">Oleoguttula mirabilis</name>
    <dbReference type="NCBI Taxonomy" id="1507867"/>
    <lineage>
        <taxon>Eukaryota</taxon>
        <taxon>Fungi</taxon>
        <taxon>Dikarya</taxon>
        <taxon>Ascomycota</taxon>
        <taxon>Pezizomycotina</taxon>
        <taxon>Dothideomycetes</taxon>
        <taxon>Dothideomycetidae</taxon>
        <taxon>Mycosphaerellales</taxon>
        <taxon>Teratosphaeriaceae</taxon>
        <taxon>Oleoguttula</taxon>
    </lineage>
</organism>
<dbReference type="GO" id="GO:0005730">
    <property type="term" value="C:nucleolus"/>
    <property type="evidence" value="ECO:0007669"/>
    <property type="project" value="TreeGrafter"/>
</dbReference>
<dbReference type="Proteomes" id="UP001324427">
    <property type="component" value="Unassembled WGS sequence"/>
</dbReference>
<feature type="domain" description="URB1 C-terminal" evidence="3">
    <location>
        <begin position="891"/>
        <end position="1090"/>
    </location>
</feature>
<reference evidence="5 6" key="1">
    <citation type="submission" date="2021-11" db="EMBL/GenBank/DDBJ databases">
        <title>Black yeast isolated from Biological Soil Crust.</title>
        <authorList>
            <person name="Kurbessoian T."/>
        </authorList>
    </citation>
    <scope>NUCLEOTIDE SEQUENCE [LARGE SCALE GENOMIC DNA]</scope>
    <source>
        <strain evidence="5 6">CCFEE 5522</strain>
    </source>
</reference>
<dbReference type="InterPro" id="IPR016024">
    <property type="entry name" value="ARM-type_fold"/>
</dbReference>
<accession>A0AAV9J6H9</accession>